<name>A0A6A5RWP8_9PLEO</name>
<dbReference type="Proteomes" id="UP000800082">
    <property type="component" value="Unassembled WGS sequence"/>
</dbReference>
<sequence length="86" mass="9363">MHLAKGTLELVTRPMSAVIQDTAAPHAPVPNPHQYPSPAQILEHHLRPPELQPPSTSCRHKQLPPCLISPGCGSATHDRVPRTLCK</sequence>
<dbReference type="GeneID" id="54346905"/>
<gene>
    <name evidence="2" type="ORF">M421DRAFT_316673</name>
</gene>
<proteinExistence type="predicted"/>
<dbReference type="AlphaFoldDB" id="A0A6A5RWP8"/>
<protein>
    <submittedName>
        <fullName evidence="2">Uncharacterized protein</fullName>
    </submittedName>
</protein>
<feature type="region of interest" description="Disordered" evidence="1">
    <location>
        <begin position="23"/>
        <end position="60"/>
    </location>
</feature>
<evidence type="ECO:0000313" key="3">
    <source>
        <dbReference type="Proteomes" id="UP000800082"/>
    </source>
</evidence>
<dbReference type="EMBL" id="ML978960">
    <property type="protein sequence ID" value="KAF1931624.1"/>
    <property type="molecule type" value="Genomic_DNA"/>
</dbReference>
<reference evidence="2" key="1">
    <citation type="journal article" date="2020" name="Stud. Mycol.">
        <title>101 Dothideomycetes genomes: a test case for predicting lifestyles and emergence of pathogens.</title>
        <authorList>
            <person name="Haridas S."/>
            <person name="Albert R."/>
            <person name="Binder M."/>
            <person name="Bloem J."/>
            <person name="Labutti K."/>
            <person name="Salamov A."/>
            <person name="Andreopoulos B."/>
            <person name="Baker S."/>
            <person name="Barry K."/>
            <person name="Bills G."/>
            <person name="Bluhm B."/>
            <person name="Cannon C."/>
            <person name="Castanera R."/>
            <person name="Culley D."/>
            <person name="Daum C."/>
            <person name="Ezra D."/>
            <person name="Gonzalez J."/>
            <person name="Henrissat B."/>
            <person name="Kuo A."/>
            <person name="Liang C."/>
            <person name="Lipzen A."/>
            <person name="Lutzoni F."/>
            <person name="Magnuson J."/>
            <person name="Mondo S."/>
            <person name="Nolan M."/>
            <person name="Ohm R."/>
            <person name="Pangilinan J."/>
            <person name="Park H.-J."/>
            <person name="Ramirez L."/>
            <person name="Alfaro M."/>
            <person name="Sun H."/>
            <person name="Tritt A."/>
            <person name="Yoshinaga Y."/>
            <person name="Zwiers L.-H."/>
            <person name="Turgeon B."/>
            <person name="Goodwin S."/>
            <person name="Spatafora J."/>
            <person name="Crous P."/>
            <person name="Grigoriev I."/>
        </authorList>
    </citation>
    <scope>NUCLEOTIDE SEQUENCE</scope>
    <source>
        <strain evidence="2">CBS 183.55</strain>
    </source>
</reference>
<keyword evidence="3" id="KW-1185">Reference proteome</keyword>
<organism evidence="2 3">
    <name type="scientific">Didymella exigua CBS 183.55</name>
    <dbReference type="NCBI Taxonomy" id="1150837"/>
    <lineage>
        <taxon>Eukaryota</taxon>
        <taxon>Fungi</taxon>
        <taxon>Dikarya</taxon>
        <taxon>Ascomycota</taxon>
        <taxon>Pezizomycotina</taxon>
        <taxon>Dothideomycetes</taxon>
        <taxon>Pleosporomycetidae</taxon>
        <taxon>Pleosporales</taxon>
        <taxon>Pleosporineae</taxon>
        <taxon>Didymellaceae</taxon>
        <taxon>Didymella</taxon>
    </lineage>
</organism>
<dbReference type="RefSeq" id="XP_033451872.1">
    <property type="nucleotide sequence ID" value="XM_033589258.1"/>
</dbReference>
<evidence type="ECO:0000256" key="1">
    <source>
        <dbReference type="SAM" id="MobiDB-lite"/>
    </source>
</evidence>
<accession>A0A6A5RWP8</accession>
<evidence type="ECO:0000313" key="2">
    <source>
        <dbReference type="EMBL" id="KAF1931624.1"/>
    </source>
</evidence>